<feature type="region of interest" description="Disordered" evidence="2">
    <location>
        <begin position="644"/>
        <end position="672"/>
    </location>
</feature>
<evidence type="ECO:0000313" key="6">
    <source>
        <dbReference type="Proteomes" id="UP000008827"/>
    </source>
</evidence>
<dbReference type="Gramene" id="KRH75570">
    <property type="protein sequence ID" value="KRH75570"/>
    <property type="gene ID" value="GLYMA_01G093300"/>
</dbReference>
<protein>
    <recommendedName>
        <fullName evidence="3">RRM domain-containing protein</fullName>
    </recommendedName>
</protein>
<keyword evidence="1" id="KW-0694">RNA-binding</keyword>
<accession>K7K2V1</accession>
<reference evidence="5" key="2">
    <citation type="submission" date="2018-02" db="UniProtKB">
        <authorList>
            <consortium name="EnsemblPlants"/>
        </authorList>
    </citation>
    <scope>IDENTIFICATION</scope>
    <source>
        <strain evidence="5">Williams 82</strain>
    </source>
</reference>
<evidence type="ECO:0000256" key="2">
    <source>
        <dbReference type="SAM" id="MobiDB-lite"/>
    </source>
</evidence>
<evidence type="ECO:0000313" key="5">
    <source>
        <dbReference type="EnsemblPlants" id="KRH75570"/>
    </source>
</evidence>
<feature type="region of interest" description="Disordered" evidence="2">
    <location>
        <begin position="406"/>
        <end position="425"/>
    </location>
</feature>
<proteinExistence type="predicted"/>
<dbReference type="GO" id="GO:0000381">
    <property type="term" value="P:regulation of alternative mRNA splicing, via spliceosome"/>
    <property type="evidence" value="ECO:0000318"/>
    <property type="project" value="GO_Central"/>
</dbReference>
<feature type="compositionally biased region" description="Polar residues" evidence="2">
    <location>
        <begin position="473"/>
        <end position="483"/>
    </location>
</feature>
<keyword evidence="6" id="KW-1185">Reference proteome</keyword>
<feature type="region of interest" description="Disordered" evidence="2">
    <location>
        <begin position="495"/>
        <end position="521"/>
    </location>
</feature>
<dbReference type="EnsemblPlants" id="KRH75570">
    <property type="protein sequence ID" value="KRH75570"/>
    <property type="gene ID" value="GLYMA_01G093300"/>
</dbReference>
<dbReference type="GO" id="GO:0003729">
    <property type="term" value="F:mRNA binding"/>
    <property type="evidence" value="ECO:0000318"/>
    <property type="project" value="GO_Central"/>
</dbReference>
<dbReference type="PANTHER" id="PTHR34427">
    <property type="entry name" value="DUF4283 DOMAIN PROTEIN"/>
    <property type="match status" value="1"/>
</dbReference>
<evidence type="ECO:0000256" key="1">
    <source>
        <dbReference type="PROSITE-ProRule" id="PRU00176"/>
    </source>
</evidence>
<dbReference type="PaxDb" id="3847-GLYMA01G23213.1"/>
<dbReference type="AlphaFoldDB" id="K7K2V1"/>
<organism evidence="5">
    <name type="scientific">Glycine max</name>
    <name type="common">Soybean</name>
    <name type="synonym">Glycine hispida</name>
    <dbReference type="NCBI Taxonomy" id="3847"/>
    <lineage>
        <taxon>Eukaryota</taxon>
        <taxon>Viridiplantae</taxon>
        <taxon>Streptophyta</taxon>
        <taxon>Embryophyta</taxon>
        <taxon>Tracheophyta</taxon>
        <taxon>Spermatophyta</taxon>
        <taxon>Magnoliopsida</taxon>
        <taxon>eudicotyledons</taxon>
        <taxon>Gunneridae</taxon>
        <taxon>Pentapetalae</taxon>
        <taxon>rosids</taxon>
        <taxon>fabids</taxon>
        <taxon>Fabales</taxon>
        <taxon>Fabaceae</taxon>
        <taxon>Papilionoideae</taxon>
        <taxon>50 kb inversion clade</taxon>
        <taxon>NPAAA clade</taxon>
        <taxon>indigoferoid/millettioid clade</taxon>
        <taxon>Phaseoleae</taxon>
        <taxon>Glycine</taxon>
        <taxon>Glycine subgen. Soja</taxon>
    </lineage>
</organism>
<dbReference type="PANTHER" id="PTHR34427:SF5">
    <property type="entry name" value="DUF4283 DOMAIN-CONTAINING PROTEIN"/>
    <property type="match status" value="1"/>
</dbReference>
<dbReference type="InParanoid" id="K7K2V1"/>
<dbReference type="SMART" id="SM00360">
    <property type="entry name" value="RRM"/>
    <property type="match status" value="1"/>
</dbReference>
<dbReference type="SUPFAM" id="SSF54928">
    <property type="entry name" value="RNA-binding domain, RBD"/>
    <property type="match status" value="1"/>
</dbReference>
<reference evidence="4 5" key="1">
    <citation type="journal article" date="2010" name="Nature">
        <title>Genome sequence of the palaeopolyploid soybean.</title>
        <authorList>
            <person name="Schmutz J."/>
            <person name="Cannon S.B."/>
            <person name="Schlueter J."/>
            <person name="Ma J."/>
            <person name="Mitros T."/>
            <person name="Nelson W."/>
            <person name="Hyten D.L."/>
            <person name="Song Q."/>
            <person name="Thelen J.J."/>
            <person name="Cheng J."/>
            <person name="Xu D."/>
            <person name="Hellsten U."/>
            <person name="May G.D."/>
            <person name="Yu Y."/>
            <person name="Sakurai T."/>
            <person name="Umezawa T."/>
            <person name="Bhattacharyya M.K."/>
            <person name="Sandhu D."/>
            <person name="Valliyodan B."/>
            <person name="Lindquist E."/>
            <person name="Peto M."/>
            <person name="Grant D."/>
            <person name="Shu S."/>
            <person name="Goodstein D."/>
            <person name="Barry K."/>
            <person name="Futrell-Griggs M."/>
            <person name="Abernathy B."/>
            <person name="Du J."/>
            <person name="Tian Z."/>
            <person name="Zhu L."/>
            <person name="Gill N."/>
            <person name="Joshi T."/>
            <person name="Libault M."/>
            <person name="Sethuraman A."/>
            <person name="Zhang X.-C."/>
            <person name="Shinozaki K."/>
            <person name="Nguyen H.T."/>
            <person name="Wing R.A."/>
            <person name="Cregan P."/>
            <person name="Specht J."/>
            <person name="Grimwood J."/>
            <person name="Rokhsar D."/>
            <person name="Stacey G."/>
            <person name="Shoemaker R.C."/>
            <person name="Jackson S.A."/>
        </authorList>
    </citation>
    <scope>NUCLEOTIDE SEQUENCE [LARGE SCALE GENOMIC DNA]</scope>
    <source>
        <strain evidence="5">cv. Williams 82</strain>
        <tissue evidence="4">Callus</tissue>
    </source>
</reference>
<dbReference type="EMBL" id="CM000834">
    <property type="protein sequence ID" value="KRH75570.1"/>
    <property type="molecule type" value="Genomic_DNA"/>
</dbReference>
<dbReference type="InterPro" id="IPR000504">
    <property type="entry name" value="RRM_dom"/>
</dbReference>
<gene>
    <name evidence="4" type="ORF">GLYMA_01G093300</name>
</gene>
<dbReference type="OMA" id="TINICIA"/>
<dbReference type="Gene3D" id="3.30.70.330">
    <property type="match status" value="1"/>
</dbReference>
<dbReference type="PROSITE" id="PS50102">
    <property type="entry name" value="RRM"/>
    <property type="match status" value="1"/>
</dbReference>
<feature type="region of interest" description="Disordered" evidence="2">
    <location>
        <begin position="737"/>
        <end position="756"/>
    </location>
</feature>
<dbReference type="Proteomes" id="UP000008827">
    <property type="component" value="Chromosome 1"/>
</dbReference>
<feature type="region of interest" description="Disordered" evidence="2">
    <location>
        <begin position="442"/>
        <end position="483"/>
    </location>
</feature>
<evidence type="ECO:0000313" key="4">
    <source>
        <dbReference type="EMBL" id="KRH75570.1"/>
    </source>
</evidence>
<dbReference type="Pfam" id="PF00076">
    <property type="entry name" value="RRM_1"/>
    <property type="match status" value="1"/>
</dbReference>
<feature type="compositionally biased region" description="Basic and acidic residues" evidence="2">
    <location>
        <begin position="657"/>
        <end position="672"/>
    </location>
</feature>
<dbReference type="InterPro" id="IPR035979">
    <property type="entry name" value="RBD_domain_sf"/>
</dbReference>
<evidence type="ECO:0000259" key="3">
    <source>
        <dbReference type="PROSITE" id="PS50102"/>
    </source>
</evidence>
<feature type="region of interest" description="Disordered" evidence="2">
    <location>
        <begin position="1"/>
        <end position="35"/>
    </location>
</feature>
<sequence length="756" mass="86421">MRDRARGKERERGEGNERYETESDQRDNERERADGWVKVRTRKREGLRDRKDPGRSYAGHSLVRQTNWRERPDISSFYFTRFPEEANEKDLWVHFKKWGQVREVFISKHRNKGGRRYGFVRFSGVTDVRRLERQLDNLVIGGMKLYVNIPKFERGKGISPDTKSAPKTWKAGRYKGHHENRASRQHLLQPRVVSHSYKQAVLKTAAGQTRDPQFTTYSPGGSQTSIHLDIPAEAKRWFSDAWVGRVKNMKTLHEAEEEIVWEFGQEVVPKYIGEDMFLLLGLSDTRAEETSVEEVRHGSTPFYMLEKWNPSMKTGQRLIWVQCWGIPMIAWDVEHIKKMVAVIGEPVEVDDDVDELRRLDRARVLVRTAWRPPLQHTINICIADETHQVHIVEEVGPENHCCRCHARDSGGSSEEVESEESDAGEQIRNTVEEIDAAHARHHIGGDCSEGSTRAGHQRQSPIPIGPCDELRGNNPSQWEHSANPNDTVAIDLEAAKGAASAQQISEEGGTDYTNEEKGSDQKKVYEEDIPKKIPAAMAFELVSVEHAPQFTVHLNKSFGGPALTNFEGPRALNARSNLTNNTREEIGTAWEGYISKEDDDLEADESGPPILGLTKLNTPVTQKKQNLSPVTNKNENRALLMVYSRNKGRKKQQQNQKNEDKADIANQDHSELGLENFSMIRKEAETPNSKLRTSPDDNPQELQEAEHHWQMIQQMGVTADTNHERFIEMISDMENRDRKEAEKLGNRSVPHEYFNL</sequence>
<dbReference type="CDD" id="cd00590">
    <property type="entry name" value="RRM_SF"/>
    <property type="match status" value="1"/>
</dbReference>
<dbReference type="SMR" id="K7K2V1"/>
<reference evidence="4" key="3">
    <citation type="submission" date="2018-07" db="EMBL/GenBank/DDBJ databases">
        <title>WGS assembly of Glycine max.</title>
        <authorList>
            <person name="Schmutz J."/>
            <person name="Cannon S."/>
            <person name="Schlueter J."/>
            <person name="Ma J."/>
            <person name="Mitros T."/>
            <person name="Nelson W."/>
            <person name="Hyten D."/>
            <person name="Song Q."/>
            <person name="Thelen J."/>
            <person name="Cheng J."/>
            <person name="Xu D."/>
            <person name="Hellsten U."/>
            <person name="May G."/>
            <person name="Yu Y."/>
            <person name="Sakurai T."/>
            <person name="Umezawa T."/>
            <person name="Bhattacharyya M."/>
            <person name="Sandhu D."/>
            <person name="Valliyodan B."/>
            <person name="Lindquist E."/>
            <person name="Peto M."/>
            <person name="Grant D."/>
            <person name="Shu S."/>
            <person name="Goodstein D."/>
            <person name="Barry K."/>
            <person name="Futrell-Griggs M."/>
            <person name="Abernathy B."/>
            <person name="Du J."/>
            <person name="Tian Z."/>
            <person name="Zhu L."/>
            <person name="Gill N."/>
            <person name="Joshi T."/>
            <person name="Libault M."/>
            <person name="Sethuraman A."/>
            <person name="Zhang X."/>
            <person name="Shinozaki K."/>
            <person name="Nguyen H."/>
            <person name="Wing R."/>
            <person name="Cregan P."/>
            <person name="Specht J."/>
            <person name="Grimwood J."/>
            <person name="Rokhsar D."/>
            <person name="Stacey G."/>
            <person name="Shoemaker R."/>
            <person name="Jackson S."/>
        </authorList>
    </citation>
    <scope>NUCLEOTIDE SEQUENCE</scope>
    <source>
        <tissue evidence="4">Callus</tissue>
    </source>
</reference>
<feature type="domain" description="RRM" evidence="3">
    <location>
        <begin position="75"/>
        <end position="152"/>
    </location>
</feature>
<dbReference type="InterPro" id="IPR012677">
    <property type="entry name" value="Nucleotide-bd_a/b_plait_sf"/>
</dbReference>
<feature type="compositionally biased region" description="Acidic residues" evidence="2">
    <location>
        <begin position="414"/>
        <end position="423"/>
    </location>
</feature>
<name>K7K2V1_SOYBN</name>
<dbReference type="HOGENOM" id="CLU_021395_0_0_1"/>
<dbReference type="GO" id="GO:0016607">
    <property type="term" value="C:nuclear speck"/>
    <property type="evidence" value="ECO:0000318"/>
    <property type="project" value="GO_Central"/>
</dbReference>